<dbReference type="HOGENOM" id="CLU_024607_0_0_1"/>
<sequence>MLLRGSLARRGATLAGRRTLRTRDAAAPHALRPAAVASQQRLLWGKRSGLMSWLGLNKEEEQKTVGDNITATAVDKERSVVKEKSNVELPTPTERASRSHAAAAKLSGIAIDIRASSKNDVKRVLLEFTRYVYNTKQNAQLLDLWQRIQNYEPFYIQHDQVHLWDSEVAFINEGDAEKKRPQLMQLIPLETYVELSRKAQSMEIGSPSCFIGNVVGKDTETSATPVSAESARDVLYLSEKIVIRQLVRGAARSSDLEHKADVAQLLEQYDVERQLKIDALLATATGDLDVERNDLDNLTRLSKDTHAAYIDILGDISDHKKIISVFEQPENIRKYLGSYQTLRKTLKACLVDNRSDLARTVIDEFPAHFPWLVLGKNSYQMAIQASFKSRDRTVEQLQDALYVYRRMTQDAEYILYPNIWSTLFNSCIYLKQHDDAVELFSTYPLQRITPFQQRFTQALRTACKFEQYDTAIAMVRKWVELEKQAHKAKALKPSVLENQATIPKLFKAHKPEVECFNKVLWEMLKGEPRLDQLEQVLELMQGRRAPAGAQVIRRLVSRYLRQTNCAVNADKEHIELIKTLLQVWERMPSVIERNGFVLHLMIEHCLTEKWDDACVLLIDYGVEHTISLPMGSVVKIMESYETQGSFDKVVALGARLLRESSEAELARLSQSFFEVYLMSCLRQQKFAEIERLNNELGLTDKFPRSEVLAVIVRDAASV</sequence>
<evidence type="ECO:0000313" key="2">
    <source>
        <dbReference type="Proteomes" id="UP000019132"/>
    </source>
</evidence>
<dbReference type="OMA" id="QWDDECE"/>
<reference evidence="1" key="3">
    <citation type="submission" date="2015-02" db="UniProtKB">
        <authorList>
            <consortium name="EnsemblProtists"/>
        </authorList>
    </citation>
    <scope>IDENTIFICATION</scope>
    <source>
        <strain evidence="1">DAOM BR144</strain>
    </source>
</reference>
<accession>K3WY51</accession>
<dbReference type="InterPro" id="IPR011990">
    <property type="entry name" value="TPR-like_helical_dom_sf"/>
</dbReference>
<keyword evidence="2" id="KW-1185">Reference proteome</keyword>
<proteinExistence type="predicted"/>
<reference evidence="2" key="2">
    <citation type="submission" date="2010-04" db="EMBL/GenBank/DDBJ databases">
        <authorList>
            <person name="Buell R."/>
            <person name="Hamilton J."/>
            <person name="Hostetler J."/>
        </authorList>
    </citation>
    <scope>NUCLEOTIDE SEQUENCE [LARGE SCALE GENOMIC DNA]</scope>
    <source>
        <strain evidence="2">DAOM:BR144</strain>
    </source>
</reference>
<dbReference type="InParanoid" id="K3WY51"/>
<dbReference type="VEuPathDB" id="FungiDB:PYU1_G009881"/>
<dbReference type="EnsemblProtists" id="PYU1_T009899">
    <property type="protein sequence ID" value="PYU1_T009899"/>
    <property type="gene ID" value="PYU1_G009881"/>
</dbReference>
<organism evidence="1 2">
    <name type="scientific">Globisporangium ultimum (strain ATCC 200006 / CBS 805.95 / DAOM BR144)</name>
    <name type="common">Pythium ultimum</name>
    <dbReference type="NCBI Taxonomy" id="431595"/>
    <lineage>
        <taxon>Eukaryota</taxon>
        <taxon>Sar</taxon>
        <taxon>Stramenopiles</taxon>
        <taxon>Oomycota</taxon>
        <taxon>Peronosporomycetes</taxon>
        <taxon>Pythiales</taxon>
        <taxon>Pythiaceae</taxon>
        <taxon>Globisporangium</taxon>
    </lineage>
</organism>
<dbReference type="EMBL" id="GL376624">
    <property type="status" value="NOT_ANNOTATED_CDS"/>
    <property type="molecule type" value="Genomic_DNA"/>
</dbReference>
<dbReference type="eggNOG" id="ENOG502T1CU">
    <property type="taxonomic scope" value="Eukaryota"/>
</dbReference>
<dbReference type="AlphaFoldDB" id="K3WY51"/>
<dbReference type="Proteomes" id="UP000019132">
    <property type="component" value="Unassembled WGS sequence"/>
</dbReference>
<evidence type="ECO:0000313" key="1">
    <source>
        <dbReference type="EnsemblProtists" id="PYU1_T009899"/>
    </source>
</evidence>
<name>K3WY51_GLOUD</name>
<protein>
    <submittedName>
        <fullName evidence="1">Uncharacterized protein</fullName>
    </submittedName>
</protein>
<reference evidence="2" key="1">
    <citation type="journal article" date="2010" name="Genome Biol.">
        <title>Genome sequence of the necrotrophic plant pathogen Pythium ultimum reveals original pathogenicity mechanisms and effector repertoire.</title>
        <authorList>
            <person name="Levesque C.A."/>
            <person name="Brouwer H."/>
            <person name="Cano L."/>
            <person name="Hamilton J.P."/>
            <person name="Holt C."/>
            <person name="Huitema E."/>
            <person name="Raffaele S."/>
            <person name="Robideau G.P."/>
            <person name="Thines M."/>
            <person name="Win J."/>
            <person name="Zerillo M.M."/>
            <person name="Beakes G.W."/>
            <person name="Boore J.L."/>
            <person name="Busam D."/>
            <person name="Dumas B."/>
            <person name="Ferriera S."/>
            <person name="Fuerstenberg S.I."/>
            <person name="Gachon C.M."/>
            <person name="Gaulin E."/>
            <person name="Govers F."/>
            <person name="Grenville-Briggs L."/>
            <person name="Horner N."/>
            <person name="Hostetler J."/>
            <person name="Jiang R.H."/>
            <person name="Johnson J."/>
            <person name="Krajaejun T."/>
            <person name="Lin H."/>
            <person name="Meijer H.J."/>
            <person name="Moore B."/>
            <person name="Morris P."/>
            <person name="Phuntmart V."/>
            <person name="Puiu D."/>
            <person name="Shetty J."/>
            <person name="Stajich J.E."/>
            <person name="Tripathy S."/>
            <person name="Wawra S."/>
            <person name="van West P."/>
            <person name="Whitty B.R."/>
            <person name="Coutinho P.M."/>
            <person name="Henrissat B."/>
            <person name="Martin F."/>
            <person name="Thomas P.D."/>
            <person name="Tyler B.M."/>
            <person name="De Vries R.P."/>
            <person name="Kamoun S."/>
            <person name="Yandell M."/>
            <person name="Tisserat N."/>
            <person name="Buell C.R."/>
        </authorList>
    </citation>
    <scope>NUCLEOTIDE SEQUENCE</scope>
    <source>
        <strain evidence="2">DAOM:BR144</strain>
    </source>
</reference>
<dbReference type="Gene3D" id="1.25.40.10">
    <property type="entry name" value="Tetratricopeptide repeat domain"/>
    <property type="match status" value="1"/>
</dbReference>